<dbReference type="SMART" id="SM01349">
    <property type="entry name" value="TOG"/>
    <property type="match status" value="2"/>
</dbReference>
<name>A0A446BBU6_9PEZI</name>
<evidence type="ECO:0000256" key="6">
    <source>
        <dbReference type="ARBA" id="ARBA00022776"/>
    </source>
</evidence>
<feature type="compositionally biased region" description="Low complexity" evidence="8">
    <location>
        <begin position="584"/>
        <end position="594"/>
    </location>
</feature>
<dbReference type="GO" id="GO:0060172">
    <property type="term" value="P:astral microtubule depolymerization"/>
    <property type="evidence" value="ECO:0007669"/>
    <property type="project" value="TreeGrafter"/>
</dbReference>
<sequence>MAERTFDDEVADLVAILRTDASVDARVQQVTAVKSRIKQQNVPEACIAPLFEALRTVSSSQHSVLTNAGFTALNHLFTRLARQDPKYLAKEGARTLPLVVEKLGDQKEKFRQLALQALVTLYKAAPVEVERAVRNTAMVGKNPRAKEASLHWLLQMHQEHGLQFRAYVPTLMELLEDADGGVRDAAKSTVIELFRNAPNTAKSDLKRQLKNFKVRPAIEQAIVKELNPVGSAPVSQPESLNEPAPSRPMLAASVSALADRPVTPGLLDNRPEAVEPSYVNTSRELDEIFREMHYHFEGKETEQNWMKREESMTRLRRLMAGNAATDFGDQFLNGLRALLDGIIKAIVSLRTSLCKEGCSLVQDMARVYGPAMDPMVELLMQTFIKLTAATKKISSSLANTTVDTIISRVSYNARIMQHIWGACQDKNVQPRLYATGWLKTLLKKEAHHKNHVEHTGGLDLIEKCIKKGLSDANPGVREKMRATYWTFAGIWPARAEAIMNGLDATAARLLQNDPNNPNSPKKPEGAPRPGLGLSKSTIGTSKPSLRDAMLAQKRAMTTKALPVRPGSAMSQFSPVRTVSGSSQAPAAPATTTVRTRPESAIISSTAVTPKSINASPKRTVPKTARPHQIASPEPHLPTPTKAGTPKSFASPRTTPSRTGLPAVAPPSSSPSKVHEDFTLVVPTITASAVSPARDEPPPMSPVEDEPITASTSATPSRILKPLVAAPASPAPTNASLQEPASPVTTPPRIAEVALSAPTSPPSALEVYEDPFTEEQATPKPIVAGPVLEDRPVNEDAAILQQASRQRDGEPNGITPSPDKTKQNLRLLDSGISKVQQQSLDVHGFRKLQSIIRDSDNKSGATPLLADDKFDALVLGLFNFLESPLDHLAPEKAQDVKAQALATIKLLLKRMRNSFQPRVSAGLESLLRARAAYEGRTHMVGGLELLASELAALGDASEIVLVLSRMLAGMDVDGPAAGRSLSMGLHVLKEMMDARGAAFSPSDAEVDALAALAMRCLESLVSAVRMDAVLLCVALHARIGDARFWEAVKNVKEDPKSLITYYIVKRQREMGGGSVAGQAS</sequence>
<protein>
    <submittedName>
        <fullName evidence="10">Ec04eb50-93e2-40ad-a2eb-0f4a7265c3b9</fullName>
    </submittedName>
</protein>
<feature type="compositionally biased region" description="Polar residues" evidence="8">
    <location>
        <begin position="534"/>
        <end position="543"/>
    </location>
</feature>
<feature type="region of interest" description="Disordered" evidence="8">
    <location>
        <begin position="562"/>
        <end position="673"/>
    </location>
</feature>
<feature type="region of interest" description="Disordered" evidence="8">
    <location>
        <begin position="801"/>
        <end position="822"/>
    </location>
</feature>
<dbReference type="SUPFAM" id="SSF48371">
    <property type="entry name" value="ARM repeat"/>
    <property type="match status" value="1"/>
</dbReference>
<evidence type="ECO:0000256" key="4">
    <source>
        <dbReference type="ARBA" id="ARBA00022618"/>
    </source>
</evidence>
<dbReference type="GO" id="GO:0008017">
    <property type="term" value="F:microtubule binding"/>
    <property type="evidence" value="ECO:0007669"/>
    <property type="project" value="TreeGrafter"/>
</dbReference>
<organism evidence="10 11">
    <name type="scientific">Thermothielavioides terrestris</name>
    <dbReference type="NCBI Taxonomy" id="2587410"/>
    <lineage>
        <taxon>Eukaryota</taxon>
        <taxon>Fungi</taxon>
        <taxon>Dikarya</taxon>
        <taxon>Ascomycota</taxon>
        <taxon>Pezizomycotina</taxon>
        <taxon>Sordariomycetes</taxon>
        <taxon>Sordariomycetidae</taxon>
        <taxon>Sordariales</taxon>
        <taxon>Chaetomiaceae</taxon>
        <taxon>Thermothielavioides</taxon>
    </lineage>
</organism>
<comment type="subcellular location">
    <subcellularLocation>
        <location evidence="1">Cytoplasm</location>
        <location evidence="1">Cytoskeleton</location>
        <location evidence="1">Spindle</location>
    </subcellularLocation>
</comment>
<dbReference type="GO" id="GO:0005815">
    <property type="term" value="C:microtubule organizing center"/>
    <property type="evidence" value="ECO:0007669"/>
    <property type="project" value="TreeGrafter"/>
</dbReference>
<dbReference type="PANTHER" id="PTHR21567:SF9">
    <property type="entry name" value="CLIP-ASSOCIATING PROTEIN"/>
    <property type="match status" value="1"/>
</dbReference>
<keyword evidence="6" id="KW-0131">Cell cycle</keyword>
<dbReference type="InterPro" id="IPR024395">
    <property type="entry name" value="CLASP_N_dom"/>
</dbReference>
<dbReference type="Pfam" id="PF12348">
    <property type="entry name" value="CLASP_N"/>
    <property type="match status" value="2"/>
</dbReference>
<keyword evidence="6" id="KW-0498">Mitosis</keyword>
<evidence type="ECO:0000256" key="1">
    <source>
        <dbReference type="ARBA" id="ARBA00004186"/>
    </source>
</evidence>
<proteinExistence type="inferred from homology"/>
<dbReference type="GO" id="GO:0005881">
    <property type="term" value="C:cytoplasmic microtubule"/>
    <property type="evidence" value="ECO:0007669"/>
    <property type="project" value="TreeGrafter"/>
</dbReference>
<dbReference type="GO" id="GO:0051301">
    <property type="term" value="P:cell division"/>
    <property type="evidence" value="ECO:0007669"/>
    <property type="project" value="UniProtKB-KW"/>
</dbReference>
<comment type="function">
    <text evidence="7">Microtubule binding protein that promotes the stabilization of dynamic microtubules. Required for mitotic spindle formation.</text>
</comment>
<feature type="domain" description="TOG" evidence="9">
    <location>
        <begin position="5"/>
        <end position="232"/>
    </location>
</feature>
<evidence type="ECO:0000256" key="8">
    <source>
        <dbReference type="SAM" id="MobiDB-lite"/>
    </source>
</evidence>
<dbReference type="InterPro" id="IPR016024">
    <property type="entry name" value="ARM-type_fold"/>
</dbReference>
<dbReference type="Proteomes" id="UP000289323">
    <property type="component" value="Unassembled WGS sequence"/>
</dbReference>
<feature type="compositionally biased region" description="Polar residues" evidence="8">
    <location>
        <begin position="568"/>
        <end position="583"/>
    </location>
</feature>
<feature type="domain" description="TOG" evidence="9">
    <location>
        <begin position="281"/>
        <end position="515"/>
    </location>
</feature>
<accession>A0A446BBU6</accession>
<dbReference type="GO" id="GO:0090307">
    <property type="term" value="P:mitotic spindle assembly"/>
    <property type="evidence" value="ECO:0007669"/>
    <property type="project" value="TreeGrafter"/>
</dbReference>
<feature type="region of interest" description="Disordered" evidence="8">
    <location>
        <begin position="688"/>
        <end position="715"/>
    </location>
</feature>
<dbReference type="InterPro" id="IPR011989">
    <property type="entry name" value="ARM-like"/>
</dbReference>
<gene>
    <name evidence="10" type="ORF">TT172_LOCUS2398</name>
</gene>
<reference evidence="10 11" key="1">
    <citation type="submission" date="2018-04" db="EMBL/GenBank/DDBJ databases">
        <authorList>
            <person name="Huttner S."/>
            <person name="Dainat J."/>
        </authorList>
    </citation>
    <scope>NUCLEOTIDE SEQUENCE [LARGE SCALE GENOMIC DNA]</scope>
</reference>
<evidence type="ECO:0000256" key="2">
    <source>
        <dbReference type="ARBA" id="ARBA00009549"/>
    </source>
</evidence>
<keyword evidence="5" id="KW-0493">Microtubule</keyword>
<dbReference type="Gene3D" id="1.25.10.10">
    <property type="entry name" value="Leucine-rich Repeat Variant"/>
    <property type="match status" value="2"/>
</dbReference>
<comment type="similarity">
    <text evidence="2">Belongs to the CLASP family.</text>
</comment>
<evidence type="ECO:0000256" key="3">
    <source>
        <dbReference type="ARBA" id="ARBA00011375"/>
    </source>
</evidence>
<evidence type="ECO:0000259" key="9">
    <source>
        <dbReference type="SMART" id="SM01349"/>
    </source>
</evidence>
<dbReference type="EMBL" id="OUUZ01000003">
    <property type="protein sequence ID" value="SPQ19979.1"/>
    <property type="molecule type" value="Genomic_DNA"/>
</dbReference>
<dbReference type="GO" id="GO:0005876">
    <property type="term" value="C:spindle microtubule"/>
    <property type="evidence" value="ECO:0007669"/>
    <property type="project" value="TreeGrafter"/>
</dbReference>
<evidence type="ECO:0000256" key="7">
    <source>
        <dbReference type="ARBA" id="ARBA00024889"/>
    </source>
</evidence>
<dbReference type="InterPro" id="IPR034085">
    <property type="entry name" value="TOG"/>
</dbReference>
<keyword evidence="4" id="KW-0132">Cell division</keyword>
<feature type="compositionally biased region" description="Polar residues" evidence="8">
    <location>
        <begin position="601"/>
        <end position="616"/>
    </location>
</feature>
<dbReference type="PANTHER" id="PTHR21567">
    <property type="entry name" value="CLASP"/>
    <property type="match status" value="1"/>
</dbReference>
<comment type="subunit">
    <text evidence="3">Interacts with microtubules.</text>
</comment>
<evidence type="ECO:0000256" key="5">
    <source>
        <dbReference type="ARBA" id="ARBA00022701"/>
    </source>
</evidence>
<evidence type="ECO:0000313" key="11">
    <source>
        <dbReference type="Proteomes" id="UP000289323"/>
    </source>
</evidence>
<evidence type="ECO:0000313" key="10">
    <source>
        <dbReference type="EMBL" id="SPQ19979.1"/>
    </source>
</evidence>
<feature type="region of interest" description="Disordered" evidence="8">
    <location>
        <begin position="509"/>
        <end position="543"/>
    </location>
</feature>
<dbReference type="GO" id="GO:1990023">
    <property type="term" value="C:mitotic spindle midzone"/>
    <property type="evidence" value="ECO:0007669"/>
    <property type="project" value="TreeGrafter"/>
</dbReference>
<dbReference type="AlphaFoldDB" id="A0A446BBU6"/>